<organism evidence="2 3">
    <name type="scientific">Lobosporangium transversale</name>
    <dbReference type="NCBI Taxonomy" id="64571"/>
    <lineage>
        <taxon>Eukaryota</taxon>
        <taxon>Fungi</taxon>
        <taxon>Fungi incertae sedis</taxon>
        <taxon>Mucoromycota</taxon>
        <taxon>Mortierellomycotina</taxon>
        <taxon>Mortierellomycetes</taxon>
        <taxon>Mortierellales</taxon>
        <taxon>Mortierellaceae</taxon>
        <taxon>Lobosporangium</taxon>
    </lineage>
</organism>
<dbReference type="InParanoid" id="A0A1Y2G6Z1"/>
<evidence type="ECO:0000313" key="3">
    <source>
        <dbReference type="Proteomes" id="UP000193648"/>
    </source>
</evidence>
<dbReference type="RefSeq" id="XP_021875868.1">
    <property type="nucleotide sequence ID" value="XM_022019981.1"/>
</dbReference>
<feature type="region of interest" description="Disordered" evidence="1">
    <location>
        <begin position="736"/>
        <end position="772"/>
    </location>
</feature>
<dbReference type="PANTHER" id="PTHR39214:SF1">
    <property type="entry name" value="MICROBODY (PEROXISOME) BIOGENESIS PROTEIN PEROXIN 8 (EUROFUNG)"/>
    <property type="match status" value="1"/>
</dbReference>
<dbReference type="EMBL" id="MCFF01000067">
    <property type="protein sequence ID" value="ORY99573.1"/>
    <property type="molecule type" value="Genomic_DNA"/>
</dbReference>
<gene>
    <name evidence="2" type="ORF">BCR41DRAFT_215499</name>
</gene>
<feature type="region of interest" description="Disordered" evidence="1">
    <location>
        <begin position="867"/>
        <end position="888"/>
    </location>
</feature>
<protein>
    <submittedName>
        <fullName evidence="2">Uncharacterized protein</fullName>
    </submittedName>
</protein>
<dbReference type="STRING" id="64571.A0A1Y2G6Z1"/>
<dbReference type="GeneID" id="33561825"/>
<name>A0A1Y2G6Z1_9FUNG</name>
<evidence type="ECO:0000313" key="2">
    <source>
        <dbReference type="EMBL" id="ORY99573.1"/>
    </source>
</evidence>
<dbReference type="AlphaFoldDB" id="A0A1Y2G6Z1"/>
<accession>A0A1Y2G6Z1</accession>
<evidence type="ECO:0000256" key="1">
    <source>
        <dbReference type="SAM" id="MobiDB-lite"/>
    </source>
</evidence>
<dbReference type="PANTHER" id="PTHR39214">
    <property type="entry name" value="MICROBODY (PEROXISOME) BIOGENESIS PROTEIN PEROXIN 8 (EUROFUNG)"/>
    <property type="match status" value="1"/>
</dbReference>
<dbReference type="OrthoDB" id="2357318at2759"/>
<feature type="compositionally biased region" description="Low complexity" evidence="1">
    <location>
        <begin position="868"/>
        <end position="878"/>
    </location>
</feature>
<comment type="caution">
    <text evidence="2">The sequence shown here is derived from an EMBL/GenBank/DDBJ whole genome shotgun (WGS) entry which is preliminary data.</text>
</comment>
<keyword evidence="3" id="KW-1185">Reference proteome</keyword>
<dbReference type="Proteomes" id="UP000193648">
    <property type="component" value="Unassembled WGS sequence"/>
</dbReference>
<proteinExistence type="predicted"/>
<feature type="compositionally biased region" description="Low complexity" evidence="1">
    <location>
        <begin position="756"/>
        <end position="772"/>
    </location>
</feature>
<reference evidence="2 3" key="1">
    <citation type="submission" date="2016-07" db="EMBL/GenBank/DDBJ databases">
        <title>Pervasive Adenine N6-methylation of Active Genes in Fungi.</title>
        <authorList>
            <consortium name="DOE Joint Genome Institute"/>
            <person name="Mondo S.J."/>
            <person name="Dannebaum R.O."/>
            <person name="Kuo R.C."/>
            <person name="Labutti K."/>
            <person name="Haridas S."/>
            <person name="Kuo A."/>
            <person name="Salamov A."/>
            <person name="Ahrendt S.R."/>
            <person name="Lipzen A."/>
            <person name="Sullivan W."/>
            <person name="Andreopoulos W.B."/>
            <person name="Clum A."/>
            <person name="Lindquist E."/>
            <person name="Daum C."/>
            <person name="Ramamoorthy G.K."/>
            <person name="Gryganskyi A."/>
            <person name="Culley D."/>
            <person name="Magnuson J.K."/>
            <person name="James T.Y."/>
            <person name="O'Malley M.A."/>
            <person name="Stajich J.E."/>
            <person name="Spatafora J.W."/>
            <person name="Visel A."/>
            <person name="Grigoriev I.V."/>
        </authorList>
    </citation>
    <scope>NUCLEOTIDE SEQUENCE [LARGE SCALE GENOMIC DNA]</scope>
    <source>
        <strain evidence="2 3">NRRL 3116</strain>
    </source>
</reference>
<sequence>MRKTGSGADVNVLGQELIEIMIQVLSIPSFFISGIEESKGMFGTCFSGLAMGLDKWSGLMEPKIMDGLVAGLKLGRVSAQDTDMEGIQASLATVLRSNVLNESPEPIKELITAFLQDFYGASSSAAPTLSTAKILSVSSVVSNIDELFQVLRLFQFVVTHKAGLVTVKDDEGDKDKKRKKKKSKPKKAVQLKGVTWFEALIQALQDTSNNATIPSLLAVAGILRAIQHAEDDPPRVDADSLALIQDLFVTSLRVITEELKGTISSPEDNIAISNASVLSSRIQACLVFATSQTIPNLPACKLEALDSSLLADLLLDYVLQQNEQKGVIPITEIFRTIAYEIAQQQQPQPNRLKLNGMTHQLLTTTTKGPLFTEIGRIARTIATLIETMDDWGKIEHLLERMHSFAINIHVDWSRCSLSSYDSFVIEGQQQKSEPRPEPDPETSKSMAMLFQVFKTVLFAYTMIFGSINEKWENATVGLTSQFDFLILDSYAHLFFITYKLGPGSFQVYEELITSILTRMVTSEGIAATLQDTDKDGESSNHHVLLNKTLKRMKPRAELGLYDPVMESRTLFYMNLLERIMIAIEEPFLEHELLPMVYPYLLKNDQRDLFESAHSVIMSVFLTNKTIAKQLAPYYSNLLLQHFPDQINIDQLRAAFTTMIKSLSETEDALAWLCVEKLLEKIQQYDTVIEADIKAQELSQNEQEKAVAALAKEQQERDSEKALVQVATEVYQDLSPQDSATQLPSLNTPTPSPPPLSSAVPPATSSSSYSSSSSVTKTTASIASLELQKERGQILLALFDQLSSLNLVFVQTLGDKIRELLSKEQSPVSRKALLKCILDVVGGPSVDQTKRDWAVKWYLGLVNEFGRGSSSSSLSSSLSTPISMSLHKH</sequence>
<dbReference type="InterPro" id="IPR055334">
    <property type="entry name" value="PEX8-like"/>
</dbReference>